<dbReference type="InterPro" id="IPR045078">
    <property type="entry name" value="TST/MPST-like"/>
</dbReference>
<sequence length="293" mass="30679">MPSPSRPLVSAADLAAELSPDRPEASRPVLVDVRWSLGTPPERNRAEYLEGHLPGAAFLDLDSGLADPVAPDRRGGRHPMPSLERVQDALRAAGVRRDRPVVFYDARISAGAARAWWVARYHGLTDVRVLDGGLHAWTEAGLPVETGEVDVAPGDVGLTPGDRQLLDADGLAAWLERGGQVLDARPANRFRGEDETIDPVAGHVPGARNLPSLSLLAEDGTFLPADALSALLTEAGVDPATPTALYCGSGVTAAHAALALESAGLLATEPAVYVGSWSDWVSDPSRPVATGPA</sequence>
<dbReference type="SUPFAM" id="SSF52821">
    <property type="entry name" value="Rhodanese/Cell cycle control phosphatase"/>
    <property type="match status" value="2"/>
</dbReference>
<dbReference type="GO" id="GO:0004792">
    <property type="term" value="F:thiosulfate-cyanide sulfurtransferase activity"/>
    <property type="evidence" value="ECO:0007669"/>
    <property type="project" value="InterPro"/>
</dbReference>
<dbReference type="PANTHER" id="PTHR11364">
    <property type="entry name" value="THIOSULFATE SULFERTANSFERASE"/>
    <property type="match status" value="1"/>
</dbReference>
<keyword evidence="4" id="KW-0670">Pyruvate</keyword>
<dbReference type="Pfam" id="PF00581">
    <property type="entry name" value="Rhodanese"/>
    <property type="match status" value="2"/>
</dbReference>
<evidence type="ECO:0000256" key="2">
    <source>
        <dbReference type="ARBA" id="ARBA00022737"/>
    </source>
</evidence>
<dbReference type="SMART" id="SM00450">
    <property type="entry name" value="RHOD"/>
    <property type="match status" value="2"/>
</dbReference>
<evidence type="ECO:0000259" key="3">
    <source>
        <dbReference type="PROSITE" id="PS50206"/>
    </source>
</evidence>
<dbReference type="Gene3D" id="3.40.250.10">
    <property type="entry name" value="Rhodanese-like domain"/>
    <property type="match status" value="2"/>
</dbReference>
<evidence type="ECO:0000313" key="4">
    <source>
        <dbReference type="EMBL" id="TQM97127.1"/>
    </source>
</evidence>
<name>A0A543KPZ0_9MICO</name>
<feature type="domain" description="Rhodanese" evidence="3">
    <location>
        <begin position="175"/>
        <end position="289"/>
    </location>
</feature>
<dbReference type="EMBL" id="VFPU01000001">
    <property type="protein sequence ID" value="TQM97127.1"/>
    <property type="molecule type" value="Genomic_DNA"/>
</dbReference>
<dbReference type="Proteomes" id="UP000315133">
    <property type="component" value="Unassembled WGS sequence"/>
</dbReference>
<dbReference type="InterPro" id="IPR001763">
    <property type="entry name" value="Rhodanese-like_dom"/>
</dbReference>
<proteinExistence type="predicted"/>
<dbReference type="PANTHER" id="PTHR11364:SF27">
    <property type="entry name" value="SULFURTRANSFERASE"/>
    <property type="match status" value="1"/>
</dbReference>
<organism evidence="4 5">
    <name type="scientific">Ornithinimicrobium humiphilum</name>
    <dbReference type="NCBI Taxonomy" id="125288"/>
    <lineage>
        <taxon>Bacteria</taxon>
        <taxon>Bacillati</taxon>
        <taxon>Actinomycetota</taxon>
        <taxon>Actinomycetes</taxon>
        <taxon>Micrococcales</taxon>
        <taxon>Ornithinimicrobiaceae</taxon>
        <taxon>Ornithinimicrobium</taxon>
    </lineage>
</organism>
<dbReference type="CDD" id="cd01448">
    <property type="entry name" value="TST_Repeat_1"/>
    <property type="match status" value="1"/>
</dbReference>
<feature type="domain" description="Rhodanese" evidence="3">
    <location>
        <begin position="24"/>
        <end position="146"/>
    </location>
</feature>
<comment type="caution">
    <text evidence="4">The sequence shown here is derived from an EMBL/GenBank/DDBJ whole genome shotgun (WGS) entry which is preliminary data.</text>
</comment>
<dbReference type="RefSeq" id="WP_141818642.1">
    <property type="nucleotide sequence ID" value="NZ_BAAAIL010000002.1"/>
</dbReference>
<dbReference type="OrthoDB" id="9770030at2"/>
<evidence type="ECO:0000256" key="1">
    <source>
        <dbReference type="ARBA" id="ARBA00022679"/>
    </source>
</evidence>
<dbReference type="InterPro" id="IPR036873">
    <property type="entry name" value="Rhodanese-like_dom_sf"/>
</dbReference>
<protein>
    <submittedName>
        <fullName evidence="4">Thiosulfate/3-mercaptopyruvate sulfurtransferase</fullName>
    </submittedName>
</protein>
<keyword evidence="2" id="KW-0677">Repeat</keyword>
<keyword evidence="1 4" id="KW-0808">Transferase</keyword>
<gene>
    <name evidence="4" type="ORF">FB476_2030</name>
</gene>
<dbReference type="PROSITE" id="PS50206">
    <property type="entry name" value="RHODANESE_3"/>
    <property type="match status" value="2"/>
</dbReference>
<dbReference type="AlphaFoldDB" id="A0A543KPZ0"/>
<accession>A0A543KPZ0</accession>
<keyword evidence="5" id="KW-1185">Reference proteome</keyword>
<evidence type="ECO:0000313" key="5">
    <source>
        <dbReference type="Proteomes" id="UP000315133"/>
    </source>
</evidence>
<reference evidence="4 5" key="1">
    <citation type="submission" date="2019-06" db="EMBL/GenBank/DDBJ databases">
        <title>Sequencing the genomes of 1000 actinobacteria strains.</title>
        <authorList>
            <person name="Klenk H.-P."/>
        </authorList>
    </citation>
    <scope>NUCLEOTIDE SEQUENCE [LARGE SCALE GENOMIC DNA]</scope>
    <source>
        <strain evidence="4 5">DSM 12362</strain>
    </source>
</reference>
<dbReference type="CDD" id="cd01449">
    <property type="entry name" value="TST_Repeat_2"/>
    <property type="match status" value="1"/>
</dbReference>
<dbReference type="InterPro" id="IPR001307">
    <property type="entry name" value="Thiosulphate_STrfase_CS"/>
</dbReference>
<dbReference type="PROSITE" id="PS00380">
    <property type="entry name" value="RHODANESE_1"/>
    <property type="match status" value="1"/>
</dbReference>